<sequence length="226" mass="26193">MAKESEKKVNPRDYPPGDPPKEQSTRVTLLKVRTPEDPPSINRPEEDPPKEPKIVTLRKDRSDAPEHPRSLFTSRLLSEDEDPFKNISSRMPFSTERRVFHSRCDLCGSITHHTDKCPEERYIKGLQKNEQQISYLKGLKRQNQPIKESPAPLHPQKPTKYAVDDPNENFVAEGNTQRCCLTQVHKSYETVRKSKEEDEKEEQAPKEKAEQLEEELEEEQENGIHS</sequence>
<feature type="compositionally biased region" description="Basic and acidic residues" evidence="1">
    <location>
        <begin position="190"/>
        <end position="211"/>
    </location>
</feature>
<reference evidence="2 3" key="1">
    <citation type="submission" date="2022-03" db="EMBL/GenBank/DDBJ databases">
        <authorList>
            <person name="Nunn A."/>
            <person name="Chopra R."/>
            <person name="Nunn A."/>
            <person name="Contreras Garrido A."/>
        </authorList>
    </citation>
    <scope>NUCLEOTIDE SEQUENCE [LARGE SCALE GENOMIC DNA]</scope>
</reference>
<keyword evidence="3" id="KW-1185">Reference proteome</keyword>
<feature type="region of interest" description="Disordered" evidence="1">
    <location>
        <begin position="1"/>
        <end position="74"/>
    </location>
</feature>
<name>A0AAU9SIN2_THLAR</name>
<accession>A0AAU9SIN2</accession>
<dbReference type="AlphaFoldDB" id="A0AAU9SIN2"/>
<organism evidence="2 3">
    <name type="scientific">Thlaspi arvense</name>
    <name type="common">Field penny-cress</name>
    <dbReference type="NCBI Taxonomy" id="13288"/>
    <lineage>
        <taxon>Eukaryota</taxon>
        <taxon>Viridiplantae</taxon>
        <taxon>Streptophyta</taxon>
        <taxon>Embryophyta</taxon>
        <taxon>Tracheophyta</taxon>
        <taxon>Spermatophyta</taxon>
        <taxon>Magnoliopsida</taxon>
        <taxon>eudicotyledons</taxon>
        <taxon>Gunneridae</taxon>
        <taxon>Pentapetalae</taxon>
        <taxon>rosids</taxon>
        <taxon>malvids</taxon>
        <taxon>Brassicales</taxon>
        <taxon>Brassicaceae</taxon>
        <taxon>Thlaspideae</taxon>
        <taxon>Thlaspi</taxon>
    </lineage>
</organism>
<evidence type="ECO:0000313" key="3">
    <source>
        <dbReference type="Proteomes" id="UP000836841"/>
    </source>
</evidence>
<protein>
    <recommendedName>
        <fullName evidence="4">Zinc knuckle CX2CX3GHX4C domain-containing protein</fullName>
    </recommendedName>
</protein>
<feature type="region of interest" description="Disordered" evidence="1">
    <location>
        <begin position="190"/>
        <end position="226"/>
    </location>
</feature>
<feature type="compositionally biased region" description="Basic and acidic residues" evidence="1">
    <location>
        <begin position="1"/>
        <end position="11"/>
    </location>
</feature>
<evidence type="ECO:0008006" key="4">
    <source>
        <dbReference type="Google" id="ProtNLM"/>
    </source>
</evidence>
<evidence type="ECO:0000256" key="1">
    <source>
        <dbReference type="SAM" id="MobiDB-lite"/>
    </source>
</evidence>
<feature type="region of interest" description="Disordered" evidence="1">
    <location>
        <begin position="141"/>
        <end position="167"/>
    </location>
</feature>
<feature type="compositionally biased region" description="Basic and acidic residues" evidence="1">
    <location>
        <begin position="43"/>
        <end position="69"/>
    </location>
</feature>
<proteinExistence type="predicted"/>
<gene>
    <name evidence="2" type="ORF">TAV2_LOCUS17485</name>
</gene>
<dbReference type="EMBL" id="OU466861">
    <property type="protein sequence ID" value="CAH2067120.1"/>
    <property type="molecule type" value="Genomic_DNA"/>
</dbReference>
<feature type="compositionally biased region" description="Acidic residues" evidence="1">
    <location>
        <begin position="212"/>
        <end position="226"/>
    </location>
</feature>
<evidence type="ECO:0000313" key="2">
    <source>
        <dbReference type="EMBL" id="CAH2067120.1"/>
    </source>
</evidence>
<dbReference type="Proteomes" id="UP000836841">
    <property type="component" value="Chromosome 5"/>
</dbReference>